<protein>
    <recommendedName>
        <fullName evidence="5">Cadherin domain-containing protein</fullName>
    </recommendedName>
</protein>
<dbReference type="InterPro" id="IPR002126">
    <property type="entry name" value="Cadherin-like_dom"/>
</dbReference>
<dbReference type="AlphaFoldDB" id="A0A7C1GS95"/>
<name>A0A7C1GS95_9BACT</name>
<dbReference type="GO" id="GO:0045296">
    <property type="term" value="F:cadherin binding"/>
    <property type="evidence" value="ECO:0007669"/>
    <property type="project" value="TreeGrafter"/>
</dbReference>
<comment type="subcellular location">
    <subcellularLocation>
        <location evidence="1">Membrane</location>
    </subcellularLocation>
</comment>
<dbReference type="EMBL" id="DSBT01000126">
    <property type="protein sequence ID" value="HDP77501.1"/>
    <property type="molecule type" value="Genomic_DNA"/>
</dbReference>
<keyword evidence="4" id="KW-0472">Membrane</keyword>
<evidence type="ECO:0000259" key="5">
    <source>
        <dbReference type="PROSITE" id="PS50268"/>
    </source>
</evidence>
<gene>
    <name evidence="6" type="ORF">ENN47_04795</name>
</gene>
<keyword evidence="2" id="KW-0677">Repeat</keyword>
<accession>A0A7C1GS95</accession>
<dbReference type="Pfam" id="PF17963">
    <property type="entry name" value="Big_9"/>
    <property type="match status" value="2"/>
</dbReference>
<organism evidence="6">
    <name type="scientific">Mesotoga infera</name>
    <dbReference type="NCBI Taxonomy" id="1236046"/>
    <lineage>
        <taxon>Bacteria</taxon>
        <taxon>Thermotogati</taxon>
        <taxon>Thermotogota</taxon>
        <taxon>Thermotogae</taxon>
        <taxon>Kosmotogales</taxon>
        <taxon>Kosmotogaceae</taxon>
        <taxon>Mesotoga</taxon>
    </lineage>
</organism>
<dbReference type="GO" id="GO:0008013">
    <property type="term" value="F:beta-catenin binding"/>
    <property type="evidence" value="ECO:0007669"/>
    <property type="project" value="TreeGrafter"/>
</dbReference>
<evidence type="ECO:0000256" key="1">
    <source>
        <dbReference type="ARBA" id="ARBA00004370"/>
    </source>
</evidence>
<dbReference type="GO" id="GO:0016477">
    <property type="term" value="P:cell migration"/>
    <property type="evidence" value="ECO:0007669"/>
    <property type="project" value="TreeGrafter"/>
</dbReference>
<feature type="domain" description="Cadherin" evidence="5">
    <location>
        <begin position="257"/>
        <end position="295"/>
    </location>
</feature>
<dbReference type="InterPro" id="IPR039808">
    <property type="entry name" value="Cadherin"/>
</dbReference>
<evidence type="ECO:0000313" key="6">
    <source>
        <dbReference type="EMBL" id="HDP77501.1"/>
    </source>
</evidence>
<dbReference type="GO" id="GO:0016342">
    <property type="term" value="C:catenin complex"/>
    <property type="evidence" value="ECO:0007669"/>
    <property type="project" value="TreeGrafter"/>
</dbReference>
<evidence type="ECO:0000256" key="2">
    <source>
        <dbReference type="ARBA" id="ARBA00022737"/>
    </source>
</evidence>
<dbReference type="InterPro" id="IPR013783">
    <property type="entry name" value="Ig-like_fold"/>
</dbReference>
<proteinExistence type="predicted"/>
<dbReference type="PANTHER" id="PTHR24027">
    <property type="entry name" value="CADHERIN-23"/>
    <property type="match status" value="1"/>
</dbReference>
<comment type="caution">
    <text evidence="6">The sequence shown here is derived from an EMBL/GenBank/DDBJ whole genome shotgun (WGS) entry which is preliminary data.</text>
</comment>
<dbReference type="GO" id="GO:0007156">
    <property type="term" value="P:homophilic cell adhesion via plasma membrane adhesion molecules"/>
    <property type="evidence" value="ECO:0007669"/>
    <property type="project" value="InterPro"/>
</dbReference>
<dbReference type="PROSITE" id="PS51257">
    <property type="entry name" value="PROKAR_LIPOPROTEIN"/>
    <property type="match status" value="1"/>
</dbReference>
<dbReference type="SUPFAM" id="SSF49265">
    <property type="entry name" value="Fibronectin type III"/>
    <property type="match status" value="1"/>
</dbReference>
<reference evidence="6" key="1">
    <citation type="journal article" date="2020" name="mSystems">
        <title>Genome- and Community-Level Interaction Insights into Carbon Utilization and Element Cycling Functions of Hydrothermarchaeota in Hydrothermal Sediment.</title>
        <authorList>
            <person name="Zhou Z."/>
            <person name="Liu Y."/>
            <person name="Xu W."/>
            <person name="Pan J."/>
            <person name="Luo Z.H."/>
            <person name="Li M."/>
        </authorList>
    </citation>
    <scope>NUCLEOTIDE SEQUENCE [LARGE SCALE GENOMIC DNA]</scope>
    <source>
        <strain evidence="6">SpSt-1179</strain>
    </source>
</reference>
<dbReference type="InterPro" id="IPR036116">
    <property type="entry name" value="FN3_sf"/>
</dbReference>
<dbReference type="Gene3D" id="2.60.40.10">
    <property type="entry name" value="Immunoglobulins"/>
    <property type="match status" value="3"/>
</dbReference>
<dbReference type="PROSITE" id="PS50268">
    <property type="entry name" value="CADHERIN_2"/>
    <property type="match status" value="1"/>
</dbReference>
<dbReference type="CDD" id="cd11304">
    <property type="entry name" value="Cadherin_repeat"/>
    <property type="match status" value="1"/>
</dbReference>
<dbReference type="GO" id="GO:0005509">
    <property type="term" value="F:calcium ion binding"/>
    <property type="evidence" value="ECO:0007669"/>
    <property type="project" value="InterPro"/>
</dbReference>
<dbReference type="Proteomes" id="UP000886198">
    <property type="component" value="Unassembled WGS sequence"/>
</dbReference>
<sequence length="553" mass="61108">MGLKNILKITLCLLIVLMVSSSCLVPRARLLKQIDPQVVTEGETLELLLASYILSGNAEDLNFQVLEGVGEIKGSYYLYAPGYDEAGEYWVKLQASNGSDSDFRRFKVTVFDNNRAPSIEISDLQISVGEQITIDLSGLSTDPDGDSLTYELVGQFGQIIGTELFFDAREMQVGEYQVEVRVSDGKGGQGSCTFLVTVFDSNQPPEIVIPDFTIKENEILSLDLLDYAFDPDGDEITFTLITGVGIIEGIQYVFAADYESSGTYDVEIAVSDSEGASSSGSFEITVIDVNRPPSIPFDPVPKMAETIVPTSTSLSWSCEDLDGDYLLYDVYLGKTSNPVLVASGVSGETYTPVHLEEGARYYWKVVASDGEDDTEGPIWEFTTVIPPVILGIVSDKELIVSPKVSINDQDLNIPLDYVAERDQTLVVEIDELQEFDYRKPVGDDVRVSFIEWDDGETSPNREILMNHSMKLTARFSVSYYLNIATSARYEHEIPGEGWHNEGTTVVVTAPKIEGYTFRDWDLNETYGIVCGEVIVVKMDCPVNLVANYTHDCP</sequence>
<evidence type="ECO:0000256" key="3">
    <source>
        <dbReference type="ARBA" id="ARBA00022837"/>
    </source>
</evidence>
<keyword evidence="3" id="KW-0106">Calcium</keyword>
<evidence type="ECO:0000256" key="4">
    <source>
        <dbReference type="ARBA" id="ARBA00023136"/>
    </source>
</evidence>
<dbReference type="PANTHER" id="PTHR24027:SF438">
    <property type="entry name" value="CADHERIN 23"/>
    <property type="match status" value="1"/>
</dbReference>